<name>A0ABN9U069_9DINO</name>
<evidence type="ECO:0000313" key="1">
    <source>
        <dbReference type="EMBL" id="CAK0851771.1"/>
    </source>
</evidence>
<evidence type="ECO:0000313" key="2">
    <source>
        <dbReference type="Proteomes" id="UP001189429"/>
    </source>
</evidence>
<accession>A0ABN9U069</accession>
<reference evidence="1" key="1">
    <citation type="submission" date="2023-10" db="EMBL/GenBank/DDBJ databases">
        <authorList>
            <person name="Chen Y."/>
            <person name="Shah S."/>
            <person name="Dougan E. K."/>
            <person name="Thang M."/>
            <person name="Chan C."/>
        </authorList>
    </citation>
    <scope>NUCLEOTIDE SEQUENCE [LARGE SCALE GENOMIC DNA]</scope>
</reference>
<dbReference type="EMBL" id="CAUYUJ010015271">
    <property type="protein sequence ID" value="CAK0851771.1"/>
    <property type="molecule type" value="Genomic_DNA"/>
</dbReference>
<sequence>MALPADLSALLAEFIEQDIRLHQQLVSAAANAGDNQIHAREEIVNWNLLGQLLRAMAHDTSSADPWKRVGIAQFEGDIPTTELFDQRVTFGNLMPTLSHNPEWTEEDKVRAQTFAQQLEEERRKAYQMQCKSPDTAKEWLETIGESDLVMRAPSDNHVFQSLMATLTKHILKQERPPSIAFLVPFVPLPGCDAPELTLDLWSRPIFAQKYNNMITRTEFLRQPTRCVFLGATLNWQPTLATHEPGHIICVDCAYSEEVLTHRALMMAPGSTAKGRRLLFMGIFNVGAVTALDVRLFINHLKQQGNLSGVLIGTRSRFKDSAGMLIDMGHARAVSQLSHMTDEVALVSRRLAIMKSSRTAKDWGREITEQVGKFPTEAIEGIRFRGARNGGRAWVKPAILDAQLRAARAWEAAVDMPRHQKEHLTRSVTIKVAGFSSNRSGVSLGILMEQVARLAGVTLERRSADQPLLDKEWDLQIATNGVWNGSILIQMPDLTAAAALRDSAQGSGFEVDGLRRALEAEIYLAPLGPPSALRTQ</sequence>
<keyword evidence="2" id="KW-1185">Reference proteome</keyword>
<gene>
    <name evidence="1" type="ORF">PCOR1329_LOCUS43843</name>
</gene>
<protein>
    <submittedName>
        <fullName evidence="1">Uncharacterized protein</fullName>
    </submittedName>
</protein>
<dbReference type="Proteomes" id="UP001189429">
    <property type="component" value="Unassembled WGS sequence"/>
</dbReference>
<comment type="caution">
    <text evidence="1">The sequence shown here is derived from an EMBL/GenBank/DDBJ whole genome shotgun (WGS) entry which is preliminary data.</text>
</comment>
<proteinExistence type="predicted"/>
<organism evidence="1 2">
    <name type="scientific">Prorocentrum cordatum</name>
    <dbReference type="NCBI Taxonomy" id="2364126"/>
    <lineage>
        <taxon>Eukaryota</taxon>
        <taxon>Sar</taxon>
        <taxon>Alveolata</taxon>
        <taxon>Dinophyceae</taxon>
        <taxon>Prorocentrales</taxon>
        <taxon>Prorocentraceae</taxon>
        <taxon>Prorocentrum</taxon>
    </lineage>
</organism>